<reference evidence="5 6" key="1">
    <citation type="submission" date="2016-05" db="EMBL/GenBank/DDBJ databases">
        <title>A degradative enzymes factory behind the ericoid mycorrhizal symbiosis.</title>
        <authorList>
            <consortium name="DOE Joint Genome Institute"/>
            <person name="Martino E."/>
            <person name="Morin E."/>
            <person name="Grelet G."/>
            <person name="Kuo A."/>
            <person name="Kohler A."/>
            <person name="Daghino S."/>
            <person name="Barry K."/>
            <person name="Choi C."/>
            <person name="Cichocki N."/>
            <person name="Clum A."/>
            <person name="Copeland A."/>
            <person name="Hainaut M."/>
            <person name="Haridas S."/>
            <person name="Labutti K."/>
            <person name="Lindquist E."/>
            <person name="Lipzen A."/>
            <person name="Khouja H.-R."/>
            <person name="Murat C."/>
            <person name="Ohm R."/>
            <person name="Olson A."/>
            <person name="Spatafora J."/>
            <person name="Veneault-Fourrey C."/>
            <person name="Henrissat B."/>
            <person name="Grigoriev I."/>
            <person name="Martin F."/>
            <person name="Perotto S."/>
        </authorList>
    </citation>
    <scope>NUCLEOTIDE SEQUENCE [LARGE SCALE GENOMIC DNA]</scope>
    <source>
        <strain evidence="5 6">UAMH 7357</strain>
    </source>
</reference>
<dbReference type="InterPro" id="IPR051164">
    <property type="entry name" value="NmrA-like_oxidored"/>
</dbReference>
<dbReference type="SUPFAM" id="SSF51735">
    <property type="entry name" value="NAD(P)-binding Rossmann-fold domains"/>
    <property type="match status" value="1"/>
</dbReference>
<evidence type="ECO:0000256" key="2">
    <source>
        <dbReference type="ARBA" id="ARBA00022857"/>
    </source>
</evidence>
<dbReference type="GO" id="GO:0005634">
    <property type="term" value="C:nucleus"/>
    <property type="evidence" value="ECO:0007669"/>
    <property type="project" value="TreeGrafter"/>
</dbReference>
<feature type="domain" description="NmrA-like" evidence="4">
    <location>
        <begin position="6"/>
        <end position="275"/>
    </location>
</feature>
<dbReference type="InterPro" id="IPR008030">
    <property type="entry name" value="NmrA-like"/>
</dbReference>
<dbReference type="Pfam" id="PF05368">
    <property type="entry name" value="NmrA"/>
    <property type="match status" value="1"/>
</dbReference>
<dbReference type="EMBL" id="KZ613469">
    <property type="protein sequence ID" value="PMD25970.1"/>
    <property type="molecule type" value="Genomic_DNA"/>
</dbReference>
<dbReference type="AlphaFoldDB" id="A0A2J6QI80"/>
<keyword evidence="6" id="KW-1185">Reference proteome</keyword>
<evidence type="ECO:0000313" key="5">
    <source>
        <dbReference type="EMBL" id="PMD25970.1"/>
    </source>
</evidence>
<gene>
    <name evidence="5" type="ORF">NA56DRAFT_642208</name>
</gene>
<evidence type="ECO:0000313" key="6">
    <source>
        <dbReference type="Proteomes" id="UP000235672"/>
    </source>
</evidence>
<accession>A0A2J6QI80</accession>
<dbReference type="PANTHER" id="PTHR42748">
    <property type="entry name" value="NITROGEN METABOLITE REPRESSION PROTEIN NMRA FAMILY MEMBER"/>
    <property type="match status" value="1"/>
</dbReference>
<name>A0A2J6QI80_9HELO</name>
<dbReference type="OrthoDB" id="3358371at2759"/>
<organism evidence="5 6">
    <name type="scientific">Hyaloscypha hepaticicola</name>
    <dbReference type="NCBI Taxonomy" id="2082293"/>
    <lineage>
        <taxon>Eukaryota</taxon>
        <taxon>Fungi</taxon>
        <taxon>Dikarya</taxon>
        <taxon>Ascomycota</taxon>
        <taxon>Pezizomycotina</taxon>
        <taxon>Leotiomycetes</taxon>
        <taxon>Helotiales</taxon>
        <taxon>Hyaloscyphaceae</taxon>
        <taxon>Hyaloscypha</taxon>
    </lineage>
</organism>
<protein>
    <submittedName>
        <fullName evidence="5">NAD(P)-binding protein</fullName>
    </submittedName>
</protein>
<evidence type="ECO:0000256" key="3">
    <source>
        <dbReference type="ARBA" id="ARBA00023002"/>
    </source>
</evidence>
<dbReference type="Gene3D" id="3.40.50.720">
    <property type="entry name" value="NAD(P)-binding Rossmann-like Domain"/>
    <property type="match status" value="1"/>
</dbReference>
<comment type="similarity">
    <text evidence="1">Belongs to the NmrA-type oxidoreductase family.</text>
</comment>
<keyword evidence="2" id="KW-0521">NADP</keyword>
<dbReference type="Proteomes" id="UP000235672">
    <property type="component" value="Unassembled WGS sequence"/>
</dbReference>
<evidence type="ECO:0000259" key="4">
    <source>
        <dbReference type="Pfam" id="PF05368"/>
    </source>
</evidence>
<sequence length="326" mass="35757">MAQHEKRIVTVIGATGVQGGSVVQALSNNPNFSVRAVTRNPSSSAARKLAALPDVTVVEADMSDPPSLVKALQGAEAVFAVTNFYDPNILQNPLEEARQGCAVADIAKETNVKVVLWSTVPSALMVTGARFDSPRLVENKFTVSQYLKYCEIPHIDVYLGFYMDNWINFSCISKAPDGVIEVYQPILKPETKLGMVWTENDLGRTIIAVLNNYRQKPEMLGKPIYCVGGQYSTQDVVDEIIRQTGREARMVSTSTSGAKDLDDMYSYYNEWGVYKSVQIPHPKTTELGLTFSSLSEFVREAAIPYIKTLSTAGSNSKKLGLTVPVS</sequence>
<dbReference type="STRING" id="1745343.A0A2J6QI80"/>
<evidence type="ECO:0000256" key="1">
    <source>
        <dbReference type="ARBA" id="ARBA00006328"/>
    </source>
</evidence>
<proteinExistence type="inferred from homology"/>
<dbReference type="CDD" id="cd05251">
    <property type="entry name" value="NmrA_like_SDR_a"/>
    <property type="match status" value="1"/>
</dbReference>
<dbReference type="GO" id="GO:0016491">
    <property type="term" value="F:oxidoreductase activity"/>
    <property type="evidence" value="ECO:0007669"/>
    <property type="project" value="UniProtKB-KW"/>
</dbReference>
<keyword evidence="3" id="KW-0560">Oxidoreductase</keyword>
<dbReference type="PANTHER" id="PTHR42748:SF30">
    <property type="entry name" value="NMRA-LIKE DOMAIN-CONTAINING PROTEIN"/>
    <property type="match status" value="1"/>
</dbReference>
<dbReference type="Gene3D" id="3.90.25.10">
    <property type="entry name" value="UDP-galactose 4-epimerase, domain 1"/>
    <property type="match status" value="1"/>
</dbReference>
<dbReference type="InterPro" id="IPR036291">
    <property type="entry name" value="NAD(P)-bd_dom_sf"/>
</dbReference>